<dbReference type="PROSITE" id="PS51450">
    <property type="entry name" value="LRR"/>
    <property type="match status" value="2"/>
</dbReference>
<evidence type="ECO:0000256" key="4">
    <source>
        <dbReference type="ARBA" id="ARBA00022980"/>
    </source>
</evidence>
<dbReference type="PANTHER" id="PTHR10722">
    <property type="entry name" value="60S RIBOSOMAL PROTEIN L19"/>
    <property type="match status" value="1"/>
</dbReference>
<evidence type="ECO:0000256" key="2">
    <source>
        <dbReference type="ARBA" id="ARBA00022614"/>
    </source>
</evidence>
<evidence type="ECO:0000313" key="8">
    <source>
        <dbReference type="EMBL" id="KAG1536058.1"/>
    </source>
</evidence>
<dbReference type="Proteomes" id="UP000717996">
    <property type="component" value="Unassembled WGS sequence"/>
</dbReference>
<dbReference type="SUPFAM" id="SSF48140">
    <property type="entry name" value="Ribosomal protein L19 (L19e)"/>
    <property type="match status" value="1"/>
</dbReference>
<proteinExistence type="inferred from homology"/>
<reference evidence="8" key="1">
    <citation type="journal article" date="2020" name="Microb. Genom.">
        <title>Genetic diversity of clinical and environmental Mucorales isolates obtained from an investigation of mucormycosis cases among solid organ transplant recipients.</title>
        <authorList>
            <person name="Nguyen M.H."/>
            <person name="Kaul D."/>
            <person name="Muto C."/>
            <person name="Cheng S.J."/>
            <person name="Richter R.A."/>
            <person name="Bruno V.M."/>
            <person name="Liu G."/>
            <person name="Beyhan S."/>
            <person name="Sundermann A.J."/>
            <person name="Mounaud S."/>
            <person name="Pasculle A.W."/>
            <person name="Nierman W.C."/>
            <person name="Driscoll E."/>
            <person name="Cumbie R."/>
            <person name="Clancy C.J."/>
            <person name="Dupont C.L."/>
        </authorList>
    </citation>
    <scope>NUCLEOTIDE SEQUENCE</scope>
    <source>
        <strain evidence="8">GL16</strain>
    </source>
</reference>
<dbReference type="FunFam" id="1.10.1200.240:FF:000001">
    <property type="entry name" value="Ribosomal protein L19"/>
    <property type="match status" value="1"/>
</dbReference>
<keyword evidence="5" id="KW-0687">Ribonucleoprotein</keyword>
<evidence type="ECO:0000313" key="9">
    <source>
        <dbReference type="Proteomes" id="UP000717996"/>
    </source>
</evidence>
<dbReference type="InterPro" id="IPR015972">
    <property type="entry name" value="Ribosomal_eL19_dom1"/>
</dbReference>
<dbReference type="Gene3D" id="1.10.1200.240">
    <property type="match status" value="1"/>
</dbReference>
<dbReference type="GO" id="GO:0022625">
    <property type="term" value="C:cytosolic large ribosomal subunit"/>
    <property type="evidence" value="ECO:0007669"/>
    <property type="project" value="InterPro"/>
</dbReference>
<sequence length="416" mass="47604">MKQDEIKIEKQVEWVDTDVSEDEDYLPPFDDKELCTSIGSSNTSSDFEKYFRMNNTEENISPFDKIRRVIDRVVDNGIEKVDLGHIGLTEIPKEVGELEYVTVLCNDVVKAASLQLYLYGNRLTCLNSNLFRLKNLTVLSLRNNQLTSIPPDIALLENLVELSLGNNQLKTLPAELNRLSKLTTLSLFPNPYTDDNQSKWSLIPSLVELSHRTILSHSIHLSSSLPHTLLDRFQSNRINSCEHSASVLKCGQRKIWLDPNEVSEISNANSRANIRKLVKDGLIIRKPQIAQSRFRVLERAAAKRNGRHMGYGKRKGTADARMSSQVIWMRRMRVLRRLLAKYREAGKIDKHLYHQLYLKSKGNGFKNKRVLMEHIHKAKAEKVRAKTLAEQADVLRAKNKALRERRANKKADKAVA</sequence>
<dbReference type="SMART" id="SM00369">
    <property type="entry name" value="LRR_TYP"/>
    <property type="match status" value="2"/>
</dbReference>
<dbReference type="SMART" id="SM01416">
    <property type="entry name" value="Ribosomal_L19e"/>
    <property type="match status" value="1"/>
</dbReference>
<dbReference type="InterPro" id="IPR057260">
    <property type="entry name" value="Ribosomal_L19e_C"/>
</dbReference>
<keyword evidence="4" id="KW-0689">Ribosomal protein</keyword>
<dbReference type="InterPro" id="IPR003591">
    <property type="entry name" value="Leu-rich_rpt_typical-subtyp"/>
</dbReference>
<gene>
    <name evidence="8" type="ORF">G6F51_011178</name>
</gene>
<dbReference type="GO" id="GO:0003735">
    <property type="term" value="F:structural constituent of ribosome"/>
    <property type="evidence" value="ECO:0007669"/>
    <property type="project" value="InterPro"/>
</dbReference>
<name>A0A9P6XZR1_RHIOR</name>
<feature type="domain" description="Large ribosomal subunit protein eL19" evidence="7">
    <location>
        <begin position="242"/>
        <end position="379"/>
    </location>
</feature>
<keyword evidence="3" id="KW-0677">Repeat</keyword>
<dbReference type="Pfam" id="PF01280">
    <property type="entry name" value="Ribosomal_L19e"/>
    <property type="match status" value="1"/>
</dbReference>
<feature type="coiled-coil region" evidence="6">
    <location>
        <begin position="385"/>
        <end position="412"/>
    </location>
</feature>
<dbReference type="OrthoDB" id="5407653at2759"/>
<accession>A0A9P6XZR1</accession>
<dbReference type="InterPro" id="IPR035970">
    <property type="entry name" value="60S_ribosomal_eL19_sf"/>
</dbReference>
<comment type="similarity">
    <text evidence="1">Belongs to the eukaryotic ribosomal protein eL19 family.</text>
</comment>
<evidence type="ECO:0000256" key="5">
    <source>
        <dbReference type="ARBA" id="ARBA00023274"/>
    </source>
</evidence>
<dbReference type="Pfam" id="PF13855">
    <property type="entry name" value="LRR_8"/>
    <property type="match status" value="1"/>
</dbReference>
<dbReference type="CDD" id="cd01417">
    <property type="entry name" value="Ribosomal_L19e_E"/>
    <property type="match status" value="1"/>
</dbReference>
<dbReference type="GO" id="GO:0006412">
    <property type="term" value="P:translation"/>
    <property type="evidence" value="ECO:0007669"/>
    <property type="project" value="InterPro"/>
</dbReference>
<dbReference type="InterPro" id="IPR039547">
    <property type="entry name" value="Ribosomal_eL19"/>
</dbReference>
<keyword evidence="2" id="KW-0433">Leucine-rich repeat</keyword>
<keyword evidence="6" id="KW-0175">Coiled coil</keyword>
<dbReference type="Gene3D" id="1.10.1650.10">
    <property type="match status" value="1"/>
</dbReference>
<dbReference type="EMBL" id="JAANIT010002570">
    <property type="protein sequence ID" value="KAG1536058.1"/>
    <property type="molecule type" value="Genomic_DNA"/>
</dbReference>
<protein>
    <recommendedName>
        <fullName evidence="7">Large ribosomal subunit protein eL19 domain-containing protein</fullName>
    </recommendedName>
</protein>
<dbReference type="FunFam" id="1.10.1650.10:FF:000001">
    <property type="entry name" value="Ribosomal protein L19"/>
    <property type="match status" value="1"/>
</dbReference>
<evidence type="ECO:0000256" key="1">
    <source>
        <dbReference type="ARBA" id="ARBA00011082"/>
    </source>
</evidence>
<organism evidence="8 9">
    <name type="scientific">Rhizopus oryzae</name>
    <name type="common">Mucormycosis agent</name>
    <name type="synonym">Rhizopus arrhizus var. delemar</name>
    <dbReference type="NCBI Taxonomy" id="64495"/>
    <lineage>
        <taxon>Eukaryota</taxon>
        <taxon>Fungi</taxon>
        <taxon>Fungi incertae sedis</taxon>
        <taxon>Mucoromycota</taxon>
        <taxon>Mucoromycotina</taxon>
        <taxon>Mucoromycetes</taxon>
        <taxon>Mucorales</taxon>
        <taxon>Mucorineae</taxon>
        <taxon>Rhizopodaceae</taxon>
        <taxon>Rhizopus</taxon>
    </lineage>
</organism>
<dbReference type="InterPro" id="IPR057259">
    <property type="entry name" value="Ribosomal_L19e"/>
</dbReference>
<dbReference type="InterPro" id="IPR001611">
    <property type="entry name" value="Leu-rich_rpt"/>
</dbReference>
<dbReference type="Pfam" id="PF25476">
    <property type="entry name" value="Ribosomal_L19e_C"/>
    <property type="match status" value="1"/>
</dbReference>
<comment type="caution">
    <text evidence="8">The sequence shown here is derived from an EMBL/GenBank/DDBJ whole genome shotgun (WGS) entry which is preliminary data.</text>
</comment>
<dbReference type="InterPro" id="IPR000196">
    <property type="entry name" value="Ribosomal_eL19_dom"/>
</dbReference>
<evidence type="ECO:0000256" key="6">
    <source>
        <dbReference type="SAM" id="Coils"/>
    </source>
</evidence>
<dbReference type="InterPro" id="IPR032675">
    <property type="entry name" value="LRR_dom_sf"/>
</dbReference>
<evidence type="ECO:0000259" key="7">
    <source>
        <dbReference type="SMART" id="SM01416"/>
    </source>
</evidence>
<dbReference type="GO" id="GO:0003723">
    <property type="term" value="F:RNA binding"/>
    <property type="evidence" value="ECO:0007669"/>
    <property type="project" value="InterPro"/>
</dbReference>
<evidence type="ECO:0000256" key="3">
    <source>
        <dbReference type="ARBA" id="ARBA00022737"/>
    </source>
</evidence>
<dbReference type="InterPro" id="IPR033935">
    <property type="entry name" value="Ribosomal_eL19_euk"/>
</dbReference>
<dbReference type="AlphaFoldDB" id="A0A9P6XZR1"/>
<dbReference type="Gene3D" id="3.80.10.10">
    <property type="entry name" value="Ribonuclease Inhibitor"/>
    <property type="match status" value="1"/>
</dbReference>
<dbReference type="SUPFAM" id="SSF52075">
    <property type="entry name" value="Outer arm dynein light chain 1"/>
    <property type="match status" value="1"/>
</dbReference>